<dbReference type="Pfam" id="PF13578">
    <property type="entry name" value="Methyltransf_24"/>
    <property type="match status" value="1"/>
</dbReference>
<proteinExistence type="predicted"/>
<organism evidence="2 4">
    <name type="scientific">Halarcobacter bivalviorum</name>
    <dbReference type="NCBI Taxonomy" id="663364"/>
    <lineage>
        <taxon>Bacteria</taxon>
        <taxon>Pseudomonadati</taxon>
        <taxon>Campylobacterota</taxon>
        <taxon>Epsilonproteobacteria</taxon>
        <taxon>Campylobacterales</taxon>
        <taxon>Arcobacteraceae</taxon>
        <taxon>Halarcobacter</taxon>
    </lineage>
</organism>
<dbReference type="Proteomes" id="UP000289193">
    <property type="component" value="Unassembled WGS sequence"/>
</dbReference>
<dbReference type="GO" id="GO:0032259">
    <property type="term" value="P:methylation"/>
    <property type="evidence" value="ECO:0007669"/>
    <property type="project" value="UniProtKB-KW"/>
</dbReference>
<evidence type="ECO:0000313" key="2">
    <source>
        <dbReference type="EMBL" id="RXK09959.1"/>
    </source>
</evidence>
<dbReference type="Gene3D" id="3.40.50.150">
    <property type="entry name" value="Vaccinia Virus protein VP39"/>
    <property type="match status" value="1"/>
</dbReference>
<dbReference type="InterPro" id="IPR029063">
    <property type="entry name" value="SAM-dependent_MTases_sf"/>
</dbReference>
<evidence type="ECO:0000313" key="3">
    <source>
        <dbReference type="Proteomes" id="UP000253850"/>
    </source>
</evidence>
<dbReference type="SUPFAM" id="SSF53335">
    <property type="entry name" value="S-adenosyl-L-methionine-dependent methyltransferases"/>
    <property type="match status" value="1"/>
</dbReference>
<evidence type="ECO:0000313" key="1">
    <source>
        <dbReference type="EMBL" id="AXH13443.1"/>
    </source>
</evidence>
<dbReference type="PANTHER" id="PTHR43836:SF2">
    <property type="entry name" value="CATECHOL O-METHYLTRANSFERASE 1-RELATED"/>
    <property type="match status" value="1"/>
</dbReference>
<sequence length="226" mass="25914">MQLSKEDLTIFNEIEKIREEIKAQRLPIILKDYGAGDPEDNRDEKQMYEGVEKSTNSFDLCSIGLKNEWAQKLYFLVKENKPKRLLELGTCCGFSSIYMSKANKNSTIFTVEGDCNVAKLASNNIKKANCSNIKQYIGKFQDILADVLEEIAFIDFAFIDGHHDKDATIKYFHQIKPFLTENAIVVFDDISWSEGMKEAWEIIKKDSSIERVEDLQKLGICYINKG</sequence>
<evidence type="ECO:0000313" key="4">
    <source>
        <dbReference type="Proteomes" id="UP000289193"/>
    </source>
</evidence>
<dbReference type="EMBL" id="PDKM01000003">
    <property type="protein sequence ID" value="RXK09959.1"/>
    <property type="molecule type" value="Genomic_DNA"/>
</dbReference>
<reference evidence="2 4" key="1">
    <citation type="submission" date="2017-10" db="EMBL/GenBank/DDBJ databases">
        <title>Genomics of the genus Arcobacter.</title>
        <authorList>
            <person name="Perez-Cataluna A."/>
            <person name="Figueras M.J."/>
        </authorList>
    </citation>
    <scope>NUCLEOTIDE SEQUENCE [LARGE SCALE GENOMIC DNA]</scope>
    <source>
        <strain evidence="2 4">CECT 7835</strain>
    </source>
</reference>
<dbReference type="AlphaFoldDB" id="A0AAX2A8Z2"/>
<dbReference type="GO" id="GO:0008171">
    <property type="term" value="F:O-methyltransferase activity"/>
    <property type="evidence" value="ECO:0007669"/>
    <property type="project" value="TreeGrafter"/>
</dbReference>
<keyword evidence="2" id="KW-0808">Transferase</keyword>
<gene>
    <name evidence="1" type="ORF">ABIV_2472</name>
    <name evidence="2" type="ORF">CRV05_06135</name>
</gene>
<protein>
    <submittedName>
        <fullName evidence="1 2">Methyltransferase</fullName>
    </submittedName>
</protein>
<accession>A0AAX2A8Z2</accession>
<dbReference type="KEGG" id="hbv:ABIV_2472"/>
<name>A0AAX2A8Z2_9BACT</name>
<dbReference type="PANTHER" id="PTHR43836">
    <property type="entry name" value="CATECHOL O-METHYLTRANSFERASE 1-RELATED"/>
    <property type="match status" value="1"/>
</dbReference>
<keyword evidence="2" id="KW-0489">Methyltransferase</keyword>
<dbReference type="EMBL" id="CP031217">
    <property type="protein sequence ID" value="AXH13443.1"/>
    <property type="molecule type" value="Genomic_DNA"/>
</dbReference>
<dbReference type="RefSeq" id="WP_114840225.1">
    <property type="nucleotide sequence ID" value="NZ_CP031217.1"/>
</dbReference>
<dbReference type="Proteomes" id="UP000253850">
    <property type="component" value="Chromosome"/>
</dbReference>
<keyword evidence="4" id="KW-1185">Reference proteome</keyword>
<reference evidence="1 3" key="2">
    <citation type="submission" date="2018-07" db="EMBL/GenBank/DDBJ databases">
        <title>Complete genome of the Arcobacter bivalviorum type strain LMG 26154.</title>
        <authorList>
            <person name="Miller W.G."/>
            <person name="Yee E."/>
            <person name="Bono J.L."/>
        </authorList>
    </citation>
    <scope>NUCLEOTIDE SEQUENCE [LARGE SCALE GENOMIC DNA]</scope>
    <source>
        <strain evidence="1 3">LMG 26154</strain>
    </source>
</reference>